<dbReference type="RefSeq" id="WP_045311684.1">
    <property type="nucleotide sequence ID" value="NZ_JYJG01000071.1"/>
</dbReference>
<organism evidence="4 5">
    <name type="scientific">Lentzea aerocolonigenes</name>
    <name type="common">Lechevalieria aerocolonigenes</name>
    <name type="synonym">Saccharothrix aerocolonigenes</name>
    <dbReference type="NCBI Taxonomy" id="68170"/>
    <lineage>
        <taxon>Bacteria</taxon>
        <taxon>Bacillati</taxon>
        <taxon>Actinomycetota</taxon>
        <taxon>Actinomycetes</taxon>
        <taxon>Pseudonocardiales</taxon>
        <taxon>Pseudonocardiaceae</taxon>
        <taxon>Lentzea</taxon>
    </lineage>
</organism>
<gene>
    <name evidence="4" type="ORF">UK23_12845</name>
</gene>
<evidence type="ECO:0000259" key="3">
    <source>
        <dbReference type="SMART" id="SM00822"/>
    </source>
</evidence>
<dbReference type="PANTHER" id="PTHR43477:SF1">
    <property type="entry name" value="DIHYDROANTICAPSIN 7-DEHYDROGENASE"/>
    <property type="match status" value="1"/>
</dbReference>
<name>A0A0F0H2B0_LENAE</name>
<dbReference type="SMART" id="SM00822">
    <property type="entry name" value="PKS_KR"/>
    <property type="match status" value="1"/>
</dbReference>
<comment type="similarity">
    <text evidence="1">Belongs to the short-chain dehydrogenases/reductases (SDR) family.</text>
</comment>
<accession>A0A0F0H2B0</accession>
<dbReference type="SUPFAM" id="SSF51735">
    <property type="entry name" value="NAD(P)-binding Rossmann-fold domains"/>
    <property type="match status" value="1"/>
</dbReference>
<dbReference type="Pfam" id="PF13561">
    <property type="entry name" value="adh_short_C2"/>
    <property type="match status" value="1"/>
</dbReference>
<sequence length="230" mass="24248">MKTFLITGGGSGIGLATARVLVEEGARVVVAGRSPERLALACKEIGVETVVADVSKLSDVEALMETVGEVDGLFANAGVGVFAEFGKITEEDVDRVLATNFKGVYFTVQQARLKPGASVVLNASWTVHRGFPGASLYTASKAAVHSLARTLTAEMPHVRVNTVSPGYIATDMFHENVEDGEPFRRQVAMGRLGEPEDVAHVVSFLLSERAAYVTGQDFVVDGGLVGAIPA</sequence>
<dbReference type="InterPro" id="IPR057326">
    <property type="entry name" value="KR_dom"/>
</dbReference>
<dbReference type="CDD" id="cd05233">
    <property type="entry name" value="SDR_c"/>
    <property type="match status" value="1"/>
</dbReference>
<feature type="domain" description="Ketoreductase" evidence="3">
    <location>
        <begin position="2"/>
        <end position="171"/>
    </location>
</feature>
<keyword evidence="2" id="KW-0560">Oxidoreductase</keyword>
<proteinExistence type="inferred from homology"/>
<dbReference type="InterPro" id="IPR051122">
    <property type="entry name" value="SDR_DHRS6-like"/>
</dbReference>
<evidence type="ECO:0000313" key="5">
    <source>
        <dbReference type="Proteomes" id="UP000033393"/>
    </source>
</evidence>
<dbReference type="Gene3D" id="3.40.50.720">
    <property type="entry name" value="NAD(P)-binding Rossmann-like Domain"/>
    <property type="match status" value="1"/>
</dbReference>
<dbReference type="InterPro" id="IPR036291">
    <property type="entry name" value="NAD(P)-bd_dom_sf"/>
</dbReference>
<evidence type="ECO:0000256" key="2">
    <source>
        <dbReference type="ARBA" id="ARBA00023002"/>
    </source>
</evidence>
<dbReference type="FunFam" id="3.40.50.720:FF:000084">
    <property type="entry name" value="Short-chain dehydrogenase reductase"/>
    <property type="match status" value="1"/>
</dbReference>
<dbReference type="STRING" id="68170.GCA_000974445_03442"/>
<dbReference type="PRINTS" id="PR00081">
    <property type="entry name" value="GDHRDH"/>
</dbReference>
<dbReference type="OrthoDB" id="9803333at2"/>
<dbReference type="AlphaFoldDB" id="A0A0F0H2B0"/>
<evidence type="ECO:0000256" key="1">
    <source>
        <dbReference type="ARBA" id="ARBA00006484"/>
    </source>
</evidence>
<comment type="caution">
    <text evidence="4">The sequence shown here is derived from an EMBL/GenBank/DDBJ whole genome shotgun (WGS) entry which is preliminary data.</text>
</comment>
<reference evidence="4 5" key="1">
    <citation type="submission" date="2015-02" db="EMBL/GenBank/DDBJ databases">
        <authorList>
            <person name="Ju K.-S."/>
            <person name="Doroghazi J.R."/>
            <person name="Metcalf W."/>
        </authorList>
    </citation>
    <scope>NUCLEOTIDE SEQUENCE [LARGE SCALE GENOMIC DNA]</scope>
    <source>
        <strain evidence="4 5">NRRL B-16140</strain>
    </source>
</reference>
<protein>
    <recommendedName>
        <fullName evidence="3">Ketoreductase domain-containing protein</fullName>
    </recommendedName>
</protein>
<dbReference type="PANTHER" id="PTHR43477">
    <property type="entry name" value="DIHYDROANTICAPSIN 7-DEHYDROGENASE"/>
    <property type="match status" value="1"/>
</dbReference>
<dbReference type="eggNOG" id="COG1028">
    <property type="taxonomic scope" value="Bacteria"/>
</dbReference>
<dbReference type="Proteomes" id="UP000033393">
    <property type="component" value="Unassembled WGS sequence"/>
</dbReference>
<evidence type="ECO:0000313" key="4">
    <source>
        <dbReference type="EMBL" id="KJK49884.1"/>
    </source>
</evidence>
<dbReference type="InterPro" id="IPR002347">
    <property type="entry name" value="SDR_fam"/>
</dbReference>
<keyword evidence="5" id="KW-1185">Reference proteome</keyword>
<dbReference type="GO" id="GO:0016491">
    <property type="term" value="F:oxidoreductase activity"/>
    <property type="evidence" value="ECO:0007669"/>
    <property type="project" value="UniProtKB-KW"/>
</dbReference>
<dbReference type="EMBL" id="JYJG01000071">
    <property type="protein sequence ID" value="KJK49884.1"/>
    <property type="molecule type" value="Genomic_DNA"/>
</dbReference>
<dbReference type="PATRIC" id="fig|68170.10.peg.2148"/>